<dbReference type="PANTHER" id="PTHR31223:SF70">
    <property type="entry name" value="LOG FAMILY PROTEIN YJL055W"/>
    <property type="match status" value="1"/>
</dbReference>
<comment type="similarity">
    <text evidence="1 2">Belongs to the LOG family.</text>
</comment>
<dbReference type="InterPro" id="IPR005269">
    <property type="entry name" value="LOG"/>
</dbReference>
<dbReference type="Proteomes" id="UP000611762">
    <property type="component" value="Unassembled WGS sequence"/>
</dbReference>
<reference evidence="3" key="1">
    <citation type="submission" date="2020-08" db="EMBL/GenBank/DDBJ databases">
        <title>Genome public.</title>
        <authorList>
            <person name="Liu C."/>
            <person name="Sun Q."/>
        </authorList>
    </citation>
    <scope>NUCLEOTIDE SEQUENCE</scope>
    <source>
        <strain evidence="3">H8</strain>
    </source>
</reference>
<dbReference type="GO" id="GO:0005829">
    <property type="term" value="C:cytosol"/>
    <property type="evidence" value="ECO:0007669"/>
    <property type="project" value="TreeGrafter"/>
</dbReference>
<keyword evidence="2" id="KW-0378">Hydrolase</keyword>
<gene>
    <name evidence="3" type="ORF">H8698_00895</name>
</gene>
<dbReference type="GO" id="GO:0009691">
    <property type="term" value="P:cytokinin biosynthetic process"/>
    <property type="evidence" value="ECO:0007669"/>
    <property type="project" value="UniProtKB-UniRule"/>
</dbReference>
<organism evidence="3 4">
    <name type="scientific">Congzhengia minquanensis</name>
    <dbReference type="NCBI Taxonomy" id="2763657"/>
    <lineage>
        <taxon>Bacteria</taxon>
        <taxon>Bacillati</taxon>
        <taxon>Bacillota</taxon>
        <taxon>Clostridia</taxon>
        <taxon>Eubacteriales</taxon>
        <taxon>Oscillospiraceae</taxon>
        <taxon>Congzhengia</taxon>
    </lineage>
</organism>
<accession>A0A926DKQ7</accession>
<protein>
    <recommendedName>
        <fullName evidence="2">Cytokinin riboside 5'-monophosphate phosphoribohydrolase</fullName>
        <ecNumber evidence="2">3.2.2.n1</ecNumber>
    </recommendedName>
</protein>
<dbReference type="GO" id="GO:0016799">
    <property type="term" value="F:hydrolase activity, hydrolyzing N-glycosyl compounds"/>
    <property type="evidence" value="ECO:0007669"/>
    <property type="project" value="TreeGrafter"/>
</dbReference>
<dbReference type="RefSeq" id="WP_249310709.1">
    <property type="nucleotide sequence ID" value="NZ_JACRSU010000001.1"/>
</dbReference>
<keyword evidence="4" id="KW-1185">Reference proteome</keyword>
<evidence type="ECO:0000313" key="3">
    <source>
        <dbReference type="EMBL" id="MBC8539532.1"/>
    </source>
</evidence>
<dbReference type="AlphaFoldDB" id="A0A926DKQ7"/>
<dbReference type="NCBIfam" id="TIGR00730">
    <property type="entry name" value="Rossman fold protein, TIGR00730 family"/>
    <property type="match status" value="1"/>
</dbReference>
<name>A0A926DKQ7_9FIRM</name>
<dbReference type="EMBL" id="JACRSU010000001">
    <property type="protein sequence ID" value="MBC8539532.1"/>
    <property type="molecule type" value="Genomic_DNA"/>
</dbReference>
<dbReference type="SUPFAM" id="SSF102405">
    <property type="entry name" value="MCP/YpsA-like"/>
    <property type="match status" value="1"/>
</dbReference>
<dbReference type="EC" id="3.2.2.n1" evidence="2"/>
<evidence type="ECO:0000256" key="1">
    <source>
        <dbReference type="ARBA" id="ARBA00006763"/>
    </source>
</evidence>
<dbReference type="PANTHER" id="PTHR31223">
    <property type="entry name" value="LOG FAMILY PROTEIN YJL055W"/>
    <property type="match status" value="1"/>
</dbReference>
<comment type="caution">
    <text evidence="3">The sequence shown here is derived from an EMBL/GenBank/DDBJ whole genome shotgun (WGS) entry which is preliminary data.</text>
</comment>
<proteinExistence type="inferred from homology"/>
<dbReference type="Pfam" id="PF03641">
    <property type="entry name" value="Lysine_decarbox"/>
    <property type="match status" value="1"/>
</dbReference>
<evidence type="ECO:0000313" key="4">
    <source>
        <dbReference type="Proteomes" id="UP000611762"/>
    </source>
</evidence>
<dbReference type="InterPro" id="IPR031100">
    <property type="entry name" value="LOG_fam"/>
</dbReference>
<dbReference type="Gene3D" id="3.40.50.450">
    <property type="match status" value="1"/>
</dbReference>
<evidence type="ECO:0000256" key="2">
    <source>
        <dbReference type="RuleBase" id="RU363015"/>
    </source>
</evidence>
<sequence>MTICVYGAASNNIDPSYIEAVETLGEKMAERGHSLVYGAGAGGLMGAVARGVYAGGGKIIGVAPTFFNVDGVLFENCTELIRTETMRERKKIMEETADAFIMVPGGVGTFDEFFEILTLKQLKRHNKAMVVFNFRKYYNAMAEMMEKAVDEGFVAPGCLKLYEVLSNPDEVLDYIEGYKPDDLDIQNLRHI</sequence>
<keyword evidence="2" id="KW-0203">Cytokinin biosynthesis</keyword>